<evidence type="ECO:0000256" key="6">
    <source>
        <dbReference type="ARBA" id="ARBA00023136"/>
    </source>
</evidence>
<dbReference type="OrthoDB" id="75720at2759"/>
<feature type="transmembrane region" description="Helical" evidence="7">
    <location>
        <begin position="184"/>
        <end position="203"/>
    </location>
</feature>
<sequence length="259" mass="29032">MGWAYTACWSASFYPNVVINWKTKSVEGMSLDFLHLNCLGFFSYTASSLGLYASDTVRDQYSRRHPTGIEGRYNYPLVRFNDIVFGAHATLLTVVLLVQLYGSGYRRLPAQKISHSGYSILIGSALALGLAILSVTLFGSTRWGLEWLDVVNLAGSIKVMLTVCKYMPQLWWNFKRKSTRGWSILAIIFDFSGGVLSTSQLVLDGYLQDNISGVFSNVSKVGIALSTLLFDVMFIFQHYVFYADSNDEFKEDEGLEPLL</sequence>
<protein>
    <recommendedName>
        <fullName evidence="10">PQ-loop-domain-containing protein</fullName>
    </recommendedName>
</protein>
<feature type="transmembrane region" description="Helical" evidence="7">
    <location>
        <begin position="223"/>
        <end position="242"/>
    </location>
</feature>
<keyword evidence="4" id="KW-0677">Repeat</keyword>
<evidence type="ECO:0000313" key="8">
    <source>
        <dbReference type="EMBL" id="ODQ67535.1"/>
    </source>
</evidence>
<feature type="transmembrane region" description="Helical" evidence="7">
    <location>
        <begin position="150"/>
        <end position="172"/>
    </location>
</feature>
<dbReference type="STRING" id="857566.A0A1E3PQ24"/>
<dbReference type="PANTHER" id="PTHR13131">
    <property type="entry name" value="CYSTINOSIN"/>
    <property type="match status" value="1"/>
</dbReference>
<evidence type="ECO:0000256" key="7">
    <source>
        <dbReference type="SAM" id="Phobius"/>
    </source>
</evidence>
<evidence type="ECO:0000256" key="1">
    <source>
        <dbReference type="ARBA" id="ARBA00004127"/>
    </source>
</evidence>
<feature type="transmembrane region" description="Helical" evidence="7">
    <location>
        <begin position="117"/>
        <end position="138"/>
    </location>
</feature>
<dbReference type="GO" id="GO:0012505">
    <property type="term" value="C:endomembrane system"/>
    <property type="evidence" value="ECO:0007669"/>
    <property type="project" value="UniProtKB-SubCell"/>
</dbReference>
<gene>
    <name evidence="8" type="ORF">NADFUDRAFT_49960</name>
</gene>
<dbReference type="GO" id="GO:0000324">
    <property type="term" value="C:fungal-type vacuole"/>
    <property type="evidence" value="ECO:0007669"/>
    <property type="project" value="TreeGrafter"/>
</dbReference>
<dbReference type="EMBL" id="KV454407">
    <property type="protein sequence ID" value="ODQ67535.1"/>
    <property type="molecule type" value="Genomic_DNA"/>
</dbReference>
<evidence type="ECO:0000256" key="4">
    <source>
        <dbReference type="ARBA" id="ARBA00022737"/>
    </source>
</evidence>
<keyword evidence="9" id="KW-1185">Reference proteome</keyword>
<evidence type="ECO:0000256" key="2">
    <source>
        <dbReference type="ARBA" id="ARBA00022448"/>
    </source>
</evidence>
<dbReference type="GO" id="GO:0005774">
    <property type="term" value="C:vacuolar membrane"/>
    <property type="evidence" value="ECO:0007669"/>
    <property type="project" value="TreeGrafter"/>
</dbReference>
<dbReference type="PANTHER" id="PTHR13131:SF5">
    <property type="entry name" value="CYSTINOSIN"/>
    <property type="match status" value="1"/>
</dbReference>
<dbReference type="Pfam" id="PF04193">
    <property type="entry name" value="PQ-loop"/>
    <property type="match status" value="2"/>
</dbReference>
<dbReference type="InterPro" id="IPR005282">
    <property type="entry name" value="LC_transporter"/>
</dbReference>
<comment type="subcellular location">
    <subcellularLocation>
        <location evidence="1">Endomembrane system</location>
        <topology evidence="1">Multi-pass membrane protein</topology>
    </subcellularLocation>
</comment>
<evidence type="ECO:0000313" key="9">
    <source>
        <dbReference type="Proteomes" id="UP000095009"/>
    </source>
</evidence>
<accession>A0A1E3PQ24</accession>
<proteinExistence type="predicted"/>
<dbReference type="GO" id="GO:0015184">
    <property type="term" value="F:L-cystine transmembrane transporter activity"/>
    <property type="evidence" value="ECO:0007669"/>
    <property type="project" value="TreeGrafter"/>
</dbReference>
<keyword evidence="6 7" id="KW-0472">Membrane</keyword>
<keyword evidence="3 7" id="KW-0812">Transmembrane</keyword>
<organism evidence="8 9">
    <name type="scientific">Nadsonia fulvescens var. elongata DSM 6958</name>
    <dbReference type="NCBI Taxonomy" id="857566"/>
    <lineage>
        <taxon>Eukaryota</taxon>
        <taxon>Fungi</taxon>
        <taxon>Dikarya</taxon>
        <taxon>Ascomycota</taxon>
        <taxon>Saccharomycotina</taxon>
        <taxon>Dipodascomycetes</taxon>
        <taxon>Dipodascales</taxon>
        <taxon>Dipodascales incertae sedis</taxon>
        <taxon>Nadsonia</taxon>
    </lineage>
</organism>
<dbReference type="InterPro" id="IPR006603">
    <property type="entry name" value="PQ-loop_rpt"/>
</dbReference>
<evidence type="ECO:0008006" key="10">
    <source>
        <dbReference type="Google" id="ProtNLM"/>
    </source>
</evidence>
<keyword evidence="2" id="KW-0813">Transport</keyword>
<evidence type="ECO:0000256" key="3">
    <source>
        <dbReference type="ARBA" id="ARBA00022692"/>
    </source>
</evidence>
<reference evidence="8 9" key="1">
    <citation type="journal article" date="2016" name="Proc. Natl. Acad. Sci. U.S.A.">
        <title>Comparative genomics of biotechnologically important yeasts.</title>
        <authorList>
            <person name="Riley R."/>
            <person name="Haridas S."/>
            <person name="Wolfe K.H."/>
            <person name="Lopes M.R."/>
            <person name="Hittinger C.T."/>
            <person name="Goeker M."/>
            <person name="Salamov A.A."/>
            <person name="Wisecaver J.H."/>
            <person name="Long T.M."/>
            <person name="Calvey C.H."/>
            <person name="Aerts A.L."/>
            <person name="Barry K.W."/>
            <person name="Choi C."/>
            <person name="Clum A."/>
            <person name="Coughlan A.Y."/>
            <person name="Deshpande S."/>
            <person name="Douglass A.P."/>
            <person name="Hanson S.J."/>
            <person name="Klenk H.-P."/>
            <person name="LaButti K.M."/>
            <person name="Lapidus A."/>
            <person name="Lindquist E.A."/>
            <person name="Lipzen A.M."/>
            <person name="Meier-Kolthoff J.P."/>
            <person name="Ohm R.A."/>
            <person name="Otillar R.P."/>
            <person name="Pangilinan J.L."/>
            <person name="Peng Y."/>
            <person name="Rokas A."/>
            <person name="Rosa C.A."/>
            <person name="Scheuner C."/>
            <person name="Sibirny A.A."/>
            <person name="Slot J.C."/>
            <person name="Stielow J.B."/>
            <person name="Sun H."/>
            <person name="Kurtzman C.P."/>
            <person name="Blackwell M."/>
            <person name="Grigoriev I.V."/>
            <person name="Jeffries T.W."/>
        </authorList>
    </citation>
    <scope>NUCLEOTIDE SEQUENCE [LARGE SCALE GENOMIC DNA]</scope>
    <source>
        <strain evidence="8 9">DSM 6958</strain>
    </source>
</reference>
<dbReference type="SMART" id="SM00679">
    <property type="entry name" value="CTNS"/>
    <property type="match status" value="2"/>
</dbReference>
<name>A0A1E3PQ24_9ASCO</name>
<dbReference type="AlphaFoldDB" id="A0A1E3PQ24"/>
<dbReference type="Gene3D" id="1.20.1280.290">
    <property type="match status" value="2"/>
</dbReference>
<feature type="transmembrane region" description="Helical" evidence="7">
    <location>
        <begin position="83"/>
        <end position="105"/>
    </location>
</feature>
<evidence type="ECO:0000256" key="5">
    <source>
        <dbReference type="ARBA" id="ARBA00022989"/>
    </source>
</evidence>
<dbReference type="Proteomes" id="UP000095009">
    <property type="component" value="Unassembled WGS sequence"/>
</dbReference>
<keyword evidence="5 7" id="KW-1133">Transmembrane helix</keyword>